<gene>
    <name evidence="2" type="ORF">ACFOEK_14005</name>
</gene>
<proteinExistence type="predicted"/>
<dbReference type="RefSeq" id="WP_386721993.1">
    <property type="nucleotide sequence ID" value="NZ_JBHRSZ010000006.1"/>
</dbReference>
<name>A0ABV7HE23_9GAMM</name>
<evidence type="ECO:0000313" key="3">
    <source>
        <dbReference type="Proteomes" id="UP001595476"/>
    </source>
</evidence>
<evidence type="ECO:0000256" key="1">
    <source>
        <dbReference type="SAM" id="Phobius"/>
    </source>
</evidence>
<evidence type="ECO:0000313" key="2">
    <source>
        <dbReference type="EMBL" id="MFC3152149.1"/>
    </source>
</evidence>
<comment type="caution">
    <text evidence="2">The sequence shown here is derived from an EMBL/GenBank/DDBJ whole genome shotgun (WGS) entry which is preliminary data.</text>
</comment>
<keyword evidence="1" id="KW-0472">Membrane</keyword>
<dbReference type="Proteomes" id="UP001595476">
    <property type="component" value="Unassembled WGS sequence"/>
</dbReference>
<organism evidence="2 3">
    <name type="scientific">Litoribrevibacter euphylliae</name>
    <dbReference type="NCBI Taxonomy" id="1834034"/>
    <lineage>
        <taxon>Bacteria</taxon>
        <taxon>Pseudomonadati</taxon>
        <taxon>Pseudomonadota</taxon>
        <taxon>Gammaproteobacteria</taxon>
        <taxon>Oceanospirillales</taxon>
        <taxon>Oceanospirillaceae</taxon>
        <taxon>Litoribrevibacter</taxon>
    </lineage>
</organism>
<protein>
    <submittedName>
        <fullName evidence="2">DUF4156 domain-containing protein</fullName>
    </submittedName>
</protein>
<sequence>MHAGTGKWLVAMIVSVLLSGCVMMSAPELEFKGVVINKKEPPEGCAPKGNLVATSIASIESIGDEPLALNREATQDLIDQADEIGANYVYVADHRQYSNQPRKGLVSRVVMKANAFYCPSLDIAQE</sequence>
<keyword evidence="3" id="KW-1185">Reference proteome</keyword>
<keyword evidence="1" id="KW-0812">Transmembrane</keyword>
<dbReference type="EMBL" id="JBHRSZ010000006">
    <property type="protein sequence ID" value="MFC3152149.1"/>
    <property type="molecule type" value="Genomic_DNA"/>
</dbReference>
<feature type="transmembrane region" description="Helical" evidence="1">
    <location>
        <begin position="6"/>
        <end position="26"/>
    </location>
</feature>
<keyword evidence="1" id="KW-1133">Transmembrane helix</keyword>
<reference evidence="3" key="1">
    <citation type="journal article" date="2019" name="Int. J. Syst. Evol. Microbiol.">
        <title>The Global Catalogue of Microorganisms (GCM) 10K type strain sequencing project: providing services to taxonomists for standard genome sequencing and annotation.</title>
        <authorList>
            <consortium name="The Broad Institute Genomics Platform"/>
            <consortium name="The Broad Institute Genome Sequencing Center for Infectious Disease"/>
            <person name="Wu L."/>
            <person name="Ma J."/>
        </authorList>
    </citation>
    <scope>NUCLEOTIDE SEQUENCE [LARGE SCALE GENOMIC DNA]</scope>
    <source>
        <strain evidence="3">KCTC 52438</strain>
    </source>
</reference>
<accession>A0ABV7HE23</accession>
<dbReference type="PROSITE" id="PS51257">
    <property type="entry name" value="PROKAR_LIPOPROTEIN"/>
    <property type="match status" value="1"/>
</dbReference>